<dbReference type="InterPro" id="IPR036291">
    <property type="entry name" value="NAD(P)-bd_dom_sf"/>
</dbReference>
<dbReference type="SUPFAM" id="SSF51735">
    <property type="entry name" value="NAD(P)-binding Rossmann-fold domains"/>
    <property type="match status" value="1"/>
</dbReference>
<protein>
    <recommendedName>
        <fullName evidence="2 6">2-dehydropantoate 2-reductase</fullName>
        <ecNumber evidence="2 6">1.1.1.169</ecNumber>
    </recommendedName>
    <alternativeName>
        <fullName evidence="5 6">Ketopantoate reductase</fullName>
    </alternativeName>
</protein>
<dbReference type="Gene3D" id="1.10.1040.10">
    <property type="entry name" value="N-(1-d-carboxylethyl)-l-norvaline Dehydrogenase, domain 2"/>
    <property type="match status" value="1"/>
</dbReference>
<dbReference type="Pfam" id="PF08546">
    <property type="entry name" value="ApbA_C"/>
    <property type="match status" value="1"/>
</dbReference>
<organism evidence="9 10">
    <name type="scientific">Schizosaccharomyces cryophilus (strain OY26 / ATCC MYA-4695 / CBS 11777 / NBRC 106824 / NRRL Y48691)</name>
    <name type="common">Fission yeast</name>
    <dbReference type="NCBI Taxonomy" id="653667"/>
    <lineage>
        <taxon>Eukaryota</taxon>
        <taxon>Fungi</taxon>
        <taxon>Dikarya</taxon>
        <taxon>Ascomycota</taxon>
        <taxon>Taphrinomycotina</taxon>
        <taxon>Schizosaccharomycetes</taxon>
        <taxon>Schizosaccharomycetales</taxon>
        <taxon>Schizosaccharomycetaceae</taxon>
        <taxon>Schizosaccharomyces</taxon>
    </lineage>
</organism>
<dbReference type="GO" id="GO:0005739">
    <property type="term" value="C:mitochondrion"/>
    <property type="evidence" value="ECO:0007669"/>
    <property type="project" value="TreeGrafter"/>
</dbReference>
<dbReference type="GeneID" id="25036545"/>
<dbReference type="SUPFAM" id="SSF48179">
    <property type="entry name" value="6-phosphogluconate dehydrogenase C-terminal domain-like"/>
    <property type="match status" value="1"/>
</dbReference>
<dbReference type="RefSeq" id="XP_013023616.1">
    <property type="nucleotide sequence ID" value="XM_013168162.1"/>
</dbReference>
<accession>S9X1R0</accession>
<reference evidence="9 10" key="1">
    <citation type="journal article" date="2011" name="Science">
        <title>Comparative functional genomics of the fission yeasts.</title>
        <authorList>
            <person name="Rhind N."/>
            <person name="Chen Z."/>
            <person name="Yassour M."/>
            <person name="Thompson D.A."/>
            <person name="Haas B.J."/>
            <person name="Habib N."/>
            <person name="Wapinski I."/>
            <person name="Roy S."/>
            <person name="Lin M.F."/>
            <person name="Heiman D.I."/>
            <person name="Young S.K."/>
            <person name="Furuya K."/>
            <person name="Guo Y."/>
            <person name="Pidoux A."/>
            <person name="Chen H.M."/>
            <person name="Robbertse B."/>
            <person name="Goldberg J.M."/>
            <person name="Aoki K."/>
            <person name="Bayne E.H."/>
            <person name="Berlin A.M."/>
            <person name="Desjardins C.A."/>
            <person name="Dobbs E."/>
            <person name="Dukaj L."/>
            <person name="Fan L."/>
            <person name="FitzGerald M.G."/>
            <person name="French C."/>
            <person name="Gujja S."/>
            <person name="Hansen K."/>
            <person name="Keifenheim D."/>
            <person name="Levin J.Z."/>
            <person name="Mosher R.A."/>
            <person name="Mueller C.A."/>
            <person name="Pfiffner J."/>
            <person name="Priest M."/>
            <person name="Russ C."/>
            <person name="Smialowska A."/>
            <person name="Swoboda P."/>
            <person name="Sykes S.M."/>
            <person name="Vaughn M."/>
            <person name="Vengrova S."/>
            <person name="Yoder R."/>
            <person name="Zeng Q."/>
            <person name="Allshire R."/>
            <person name="Baulcombe D."/>
            <person name="Birren B.W."/>
            <person name="Brown W."/>
            <person name="Ekwall K."/>
            <person name="Kellis M."/>
            <person name="Leatherwood J."/>
            <person name="Levin H."/>
            <person name="Margalit H."/>
            <person name="Martienssen R."/>
            <person name="Nieduszynski C.A."/>
            <person name="Spatafora J.W."/>
            <person name="Friedman N."/>
            <person name="Dalgaard J.Z."/>
            <person name="Baumann P."/>
            <person name="Niki H."/>
            <person name="Regev A."/>
            <person name="Nusbaum C."/>
        </authorList>
    </citation>
    <scope>NUCLEOTIDE SEQUENCE [LARGE SCALE GENOMIC DNA]</scope>
    <source>
        <strain evidence="10">OY26 / ATCC MYA-4695 / CBS 11777 / NBRC 106824 / NRRL Y48691</strain>
    </source>
</reference>
<dbReference type="eggNOG" id="ENOG502QPT5">
    <property type="taxonomic scope" value="Eukaryota"/>
</dbReference>
<dbReference type="STRING" id="653667.S9X1R0"/>
<dbReference type="NCBIfam" id="TIGR00745">
    <property type="entry name" value="apbA_panE"/>
    <property type="match status" value="1"/>
</dbReference>
<name>S9X1R0_SCHCR</name>
<comment type="catalytic activity">
    <reaction evidence="6">
        <text>(R)-pantoate + NADP(+) = 2-dehydropantoate + NADPH + H(+)</text>
        <dbReference type="Rhea" id="RHEA:16233"/>
        <dbReference type="ChEBI" id="CHEBI:11561"/>
        <dbReference type="ChEBI" id="CHEBI:15378"/>
        <dbReference type="ChEBI" id="CHEBI:15980"/>
        <dbReference type="ChEBI" id="CHEBI:57783"/>
        <dbReference type="ChEBI" id="CHEBI:58349"/>
        <dbReference type="EC" id="1.1.1.169"/>
    </reaction>
</comment>
<dbReference type="PANTHER" id="PTHR43765">
    <property type="entry name" value="2-DEHYDROPANTOATE 2-REDUCTASE-RELATED"/>
    <property type="match status" value="1"/>
</dbReference>
<dbReference type="Pfam" id="PF02558">
    <property type="entry name" value="ApbA"/>
    <property type="match status" value="1"/>
</dbReference>
<dbReference type="EC" id="1.1.1.169" evidence="2 6"/>
<evidence type="ECO:0000256" key="5">
    <source>
        <dbReference type="ARBA" id="ARBA00032024"/>
    </source>
</evidence>
<evidence type="ECO:0000259" key="8">
    <source>
        <dbReference type="Pfam" id="PF08546"/>
    </source>
</evidence>
<sequence>MDDAIYILGAGSIGNFLACELANLSCYEHNVVLLLRNKDRLDQFRRNGSYLILERTLDDKKVVIRRKFKATCLSELNVDTIDNLIVTTKTTQTEAALRDYLPLLKRDSNILFVHNGFGVIETLVKTVWRNANVRPNLYQGVTSHSVLPKQDFYYCHSCFGVMKIAKVSRMDGDLSVDVPTEPCAMVEALLQSKMLNGTYLTYDDLLIYQCQKFMVNACMNSTTTIIDCINYELSNIAEVRTLFQSIITECVDVLFKTNQFLADNGKAREVLNVPKLVDLILYLGFVENAKNSTSMRIDTLAKRETEIDSLNGWIVKLAKEIGYRATVNETVTLLVKARTKVNQRRA</sequence>
<dbReference type="OMA" id="GMIDEVN"/>
<evidence type="ECO:0000256" key="3">
    <source>
        <dbReference type="ARBA" id="ARBA00022857"/>
    </source>
</evidence>
<evidence type="ECO:0000259" key="7">
    <source>
        <dbReference type="Pfam" id="PF02558"/>
    </source>
</evidence>
<evidence type="ECO:0000313" key="9">
    <source>
        <dbReference type="EMBL" id="EPY51042.1"/>
    </source>
</evidence>
<feature type="domain" description="Ketopantoate reductase N-terminal" evidence="7">
    <location>
        <begin position="5"/>
        <end position="167"/>
    </location>
</feature>
<dbReference type="GO" id="GO:0008677">
    <property type="term" value="F:2-dehydropantoate 2-reductase activity"/>
    <property type="evidence" value="ECO:0007669"/>
    <property type="project" value="UniProtKB-EC"/>
</dbReference>
<dbReference type="InterPro" id="IPR008927">
    <property type="entry name" value="6-PGluconate_DH-like_C_sf"/>
</dbReference>
<keyword evidence="4 6" id="KW-0560">Oxidoreductase</keyword>
<evidence type="ECO:0000256" key="4">
    <source>
        <dbReference type="ARBA" id="ARBA00023002"/>
    </source>
</evidence>
<dbReference type="PANTHER" id="PTHR43765:SF2">
    <property type="entry name" value="2-DEHYDROPANTOATE 2-REDUCTASE"/>
    <property type="match status" value="1"/>
</dbReference>
<evidence type="ECO:0000256" key="2">
    <source>
        <dbReference type="ARBA" id="ARBA00013014"/>
    </source>
</evidence>
<evidence type="ECO:0000313" key="10">
    <source>
        <dbReference type="Proteomes" id="UP000015464"/>
    </source>
</evidence>
<dbReference type="InterPro" id="IPR050838">
    <property type="entry name" value="Ketopantoate_reductase"/>
</dbReference>
<dbReference type="AlphaFoldDB" id="S9X1R0"/>
<comment type="similarity">
    <text evidence="1 6">Belongs to the ketopantoate reductase family.</text>
</comment>
<keyword evidence="10" id="KW-1185">Reference proteome</keyword>
<dbReference type="InterPro" id="IPR013752">
    <property type="entry name" value="KPA_reductase"/>
</dbReference>
<gene>
    <name evidence="9" type="ORF">SPOG_02221</name>
</gene>
<evidence type="ECO:0000256" key="1">
    <source>
        <dbReference type="ARBA" id="ARBA00007870"/>
    </source>
</evidence>
<comment type="function">
    <text evidence="6">Catalyzes the NADPH-dependent reduction of ketopantoate into pantoic acid.</text>
</comment>
<dbReference type="InterPro" id="IPR013328">
    <property type="entry name" value="6PGD_dom2"/>
</dbReference>
<dbReference type="GO" id="GO:0015940">
    <property type="term" value="P:pantothenate biosynthetic process"/>
    <property type="evidence" value="ECO:0007669"/>
    <property type="project" value="InterPro"/>
</dbReference>
<dbReference type="InterPro" id="IPR003710">
    <property type="entry name" value="ApbA"/>
</dbReference>
<dbReference type="HOGENOM" id="CLU_031468_10_2_1"/>
<dbReference type="EMBL" id="KE546991">
    <property type="protein sequence ID" value="EPY51042.1"/>
    <property type="molecule type" value="Genomic_DNA"/>
</dbReference>
<dbReference type="OrthoDB" id="73846at2759"/>
<dbReference type="Gene3D" id="3.40.50.720">
    <property type="entry name" value="NAD(P)-binding Rossmann-like Domain"/>
    <property type="match status" value="1"/>
</dbReference>
<keyword evidence="3 6" id="KW-0521">NADP</keyword>
<dbReference type="GO" id="GO:0050661">
    <property type="term" value="F:NADP binding"/>
    <property type="evidence" value="ECO:0007669"/>
    <property type="project" value="TreeGrafter"/>
</dbReference>
<dbReference type="InterPro" id="IPR013332">
    <property type="entry name" value="KPR_N"/>
</dbReference>
<proteinExistence type="inferred from homology"/>
<feature type="domain" description="Ketopantoate reductase C-terminal" evidence="8">
    <location>
        <begin position="208"/>
        <end position="338"/>
    </location>
</feature>
<evidence type="ECO:0000256" key="6">
    <source>
        <dbReference type="RuleBase" id="RU362068"/>
    </source>
</evidence>
<dbReference type="Proteomes" id="UP000015464">
    <property type="component" value="Unassembled WGS sequence"/>
</dbReference>